<name>A0ABY7VKC8_9GAMM</name>
<protein>
    <recommendedName>
        <fullName evidence="3">Transposase zinc-ribbon domain-containing protein</fullName>
    </recommendedName>
</protein>
<evidence type="ECO:0000313" key="2">
    <source>
        <dbReference type="Proteomes" id="UP001215231"/>
    </source>
</evidence>
<sequence length="70" mass="7926">MKKMILVSKITCPKCGYQQEETMPDNACWYYYQCNACHAWLKPLSGDCCVFCSFGTVKCPPVQLGENCCD</sequence>
<accession>A0ABY7VKC8</accession>
<keyword evidence="2" id="KW-1185">Reference proteome</keyword>
<gene>
    <name evidence="1" type="ORF">H3N35_11250</name>
</gene>
<reference evidence="1 2" key="1">
    <citation type="journal article" date="2022" name="Mar. Drugs">
        <title>Bioassay-Guided Fractionation Leads to the Detection of Cholic Acid Generated by the Rare Thalassomonas sp.</title>
        <authorList>
            <person name="Pheiffer F."/>
            <person name="Schneider Y.K."/>
            <person name="Hansen E.H."/>
            <person name="Andersen J.H."/>
            <person name="Isaksson J."/>
            <person name="Busche T."/>
            <person name="R C."/>
            <person name="Kalinowski J."/>
            <person name="Zyl L.V."/>
            <person name="Trindade M."/>
        </authorList>
    </citation>
    <scope>NUCLEOTIDE SEQUENCE [LARGE SCALE GENOMIC DNA]</scope>
    <source>
        <strain evidence="1 2">A5K-61T</strain>
    </source>
</reference>
<organism evidence="1 2">
    <name type="scientific">Thalassomonas haliotis</name>
    <dbReference type="NCBI Taxonomy" id="485448"/>
    <lineage>
        <taxon>Bacteria</taxon>
        <taxon>Pseudomonadati</taxon>
        <taxon>Pseudomonadota</taxon>
        <taxon>Gammaproteobacteria</taxon>
        <taxon>Alteromonadales</taxon>
        <taxon>Colwelliaceae</taxon>
        <taxon>Thalassomonas</taxon>
    </lineage>
</organism>
<dbReference type="NCBIfam" id="NF041374">
    <property type="entry name" value="GDCCVxC"/>
    <property type="match status" value="1"/>
</dbReference>
<evidence type="ECO:0008006" key="3">
    <source>
        <dbReference type="Google" id="ProtNLM"/>
    </source>
</evidence>
<proteinExistence type="predicted"/>
<dbReference type="Proteomes" id="UP001215231">
    <property type="component" value="Chromosome"/>
</dbReference>
<dbReference type="EMBL" id="CP059693">
    <property type="protein sequence ID" value="WDE13963.1"/>
    <property type="molecule type" value="Genomic_DNA"/>
</dbReference>
<dbReference type="RefSeq" id="WP_274054418.1">
    <property type="nucleotide sequence ID" value="NZ_CP059693.1"/>
</dbReference>
<evidence type="ECO:0000313" key="1">
    <source>
        <dbReference type="EMBL" id="WDE13963.1"/>
    </source>
</evidence>
<dbReference type="InterPro" id="IPR047677">
    <property type="entry name" value="GDCCVxC"/>
</dbReference>